<organism evidence="3 4">
    <name type="scientific">Candidatus Falkowbacteria bacterium CG10_big_fil_rev_8_21_14_0_10_39_11</name>
    <dbReference type="NCBI Taxonomy" id="1974565"/>
    <lineage>
        <taxon>Bacteria</taxon>
        <taxon>Candidatus Falkowiibacteriota</taxon>
    </lineage>
</organism>
<evidence type="ECO:0000313" key="4">
    <source>
        <dbReference type="Proteomes" id="UP000229901"/>
    </source>
</evidence>
<protein>
    <recommendedName>
        <fullName evidence="2">Nudix hydrolase domain-containing protein</fullName>
    </recommendedName>
</protein>
<comment type="caution">
    <text evidence="3">The sequence shown here is derived from an EMBL/GenBank/DDBJ whole genome shotgun (WGS) entry which is preliminary data.</text>
</comment>
<dbReference type="Proteomes" id="UP000229901">
    <property type="component" value="Unassembled WGS sequence"/>
</dbReference>
<dbReference type="SUPFAM" id="SSF52374">
    <property type="entry name" value="Nucleotidylyl transferase"/>
    <property type="match status" value="1"/>
</dbReference>
<dbReference type="InterPro" id="IPR000086">
    <property type="entry name" value="NUDIX_hydrolase_dom"/>
</dbReference>
<dbReference type="SUPFAM" id="SSF55811">
    <property type="entry name" value="Nudix"/>
    <property type="match status" value="1"/>
</dbReference>
<keyword evidence="1" id="KW-0378">Hydrolase</keyword>
<evidence type="ECO:0000313" key="3">
    <source>
        <dbReference type="EMBL" id="PIR93937.1"/>
    </source>
</evidence>
<evidence type="ECO:0000259" key="2">
    <source>
        <dbReference type="PROSITE" id="PS51462"/>
    </source>
</evidence>
<evidence type="ECO:0000256" key="1">
    <source>
        <dbReference type="ARBA" id="ARBA00022801"/>
    </source>
</evidence>
<proteinExistence type="predicted"/>
<sequence length="379" mass="43256">MDFATNDQVRHSFVEILTWSETGHKIVFWPGRAKFPHIGHLSFLKALHNKGYKLLIGNGSCYSIDPRNPVHVFQIQVMLAQSLLKEGIPEKDFLFVPIPDFPDDDEQWALYIANIPHFELVDAVATDNPEVITALEKHLPGRHLNMLRREDVICDEDLIDICATQLREALLHNNVETWMKFAATGTREFILHTFDYAQIRRILLGNEKDFVPGRQCVDMVIFVNDGIEWNVLVGDRRADKDDFPNKRALPGGGIDNYESPPAAAVREMTEETGIEAQITYQNTLPMEMVLGCKLAALHFVDMYSSRDPRIAGTKGGSSLCFMTIFDGGKREFEDMLVANSDLVNLRLERISTVLEHGLAFQQTQMLRDAFRKLERIRRR</sequence>
<gene>
    <name evidence="3" type="ORF">COT97_04000</name>
</gene>
<dbReference type="EMBL" id="PFAP01000029">
    <property type="protein sequence ID" value="PIR93937.1"/>
    <property type="molecule type" value="Genomic_DNA"/>
</dbReference>
<dbReference type="GO" id="GO:0016787">
    <property type="term" value="F:hydrolase activity"/>
    <property type="evidence" value="ECO:0007669"/>
    <property type="project" value="UniProtKB-KW"/>
</dbReference>
<dbReference type="InterPro" id="IPR015797">
    <property type="entry name" value="NUDIX_hydrolase-like_dom_sf"/>
</dbReference>
<reference evidence="4" key="1">
    <citation type="submission" date="2017-09" db="EMBL/GenBank/DDBJ databases">
        <title>Depth-based differentiation of microbial function through sediment-hosted aquifers and enrichment of novel symbionts in the deep terrestrial subsurface.</title>
        <authorList>
            <person name="Probst A.J."/>
            <person name="Ladd B."/>
            <person name="Jarett J.K."/>
            <person name="Geller-Mcgrath D.E."/>
            <person name="Sieber C.M.K."/>
            <person name="Emerson J.B."/>
            <person name="Anantharaman K."/>
            <person name="Thomas B.C."/>
            <person name="Malmstrom R."/>
            <person name="Stieglmeier M."/>
            <person name="Klingl A."/>
            <person name="Woyke T."/>
            <person name="Ryan C.M."/>
            <person name="Banfield J.F."/>
        </authorList>
    </citation>
    <scope>NUCLEOTIDE SEQUENCE [LARGE SCALE GENOMIC DNA]</scope>
</reference>
<dbReference type="Gene3D" id="3.90.79.10">
    <property type="entry name" value="Nucleoside Triphosphate Pyrophosphohydrolase"/>
    <property type="match status" value="1"/>
</dbReference>
<dbReference type="PROSITE" id="PS00893">
    <property type="entry name" value="NUDIX_BOX"/>
    <property type="match status" value="1"/>
</dbReference>
<dbReference type="Gene3D" id="3.40.50.620">
    <property type="entry name" value="HUPs"/>
    <property type="match status" value="1"/>
</dbReference>
<dbReference type="PROSITE" id="PS51462">
    <property type="entry name" value="NUDIX"/>
    <property type="match status" value="1"/>
</dbReference>
<feature type="domain" description="Nudix hydrolase" evidence="2">
    <location>
        <begin position="212"/>
        <end position="371"/>
    </location>
</feature>
<dbReference type="Pfam" id="PF00293">
    <property type="entry name" value="NUDIX"/>
    <property type="match status" value="1"/>
</dbReference>
<accession>A0A2H0V4A6</accession>
<dbReference type="InterPro" id="IPR020084">
    <property type="entry name" value="NUDIX_hydrolase_CS"/>
</dbReference>
<dbReference type="InterPro" id="IPR014729">
    <property type="entry name" value="Rossmann-like_a/b/a_fold"/>
</dbReference>
<name>A0A2H0V4A6_9BACT</name>
<dbReference type="AlphaFoldDB" id="A0A2H0V4A6"/>